<dbReference type="EMBL" id="FMSH01000052">
    <property type="protein sequence ID" value="SCU73975.1"/>
    <property type="molecule type" value="Genomic_DNA"/>
</dbReference>
<dbReference type="RefSeq" id="WP_340520840.1">
    <property type="nucleotide sequence ID" value="NZ_FMSH01000052.1"/>
</dbReference>
<accession>A0A1K0J7Q8</accession>
<sequence length="256" mass="29254">MLLQNLRLAKSAGSRCHNIMLYDAHADGHSLSDDEVVAFYCLAFEEAARLNIEITFEVHIYMWSEDFRRVLAVAQKVRERGMPFNFLLDHSHVLLKLESPAEQDRSGIRQDVEAGELILDPFEPGNILDAWIAENMTLWHSVRPVAPNGPLNKWASHPDGQPGRACQYPFLKPRSGEWHSEWFAYKLEPSKEVVRKVFAAHFCNPDSRPRYVTTEIIDMPDYGEGVRYSLFEHSVALAEWLRAEMGKAKSASTELL</sequence>
<organism evidence="1">
    <name type="scientific">Cupriavidus necator</name>
    <name type="common">Alcaligenes eutrophus</name>
    <name type="synonym">Ralstonia eutropha</name>
    <dbReference type="NCBI Taxonomy" id="106590"/>
    <lineage>
        <taxon>Bacteria</taxon>
        <taxon>Pseudomonadati</taxon>
        <taxon>Pseudomonadota</taxon>
        <taxon>Betaproteobacteria</taxon>
        <taxon>Burkholderiales</taxon>
        <taxon>Burkholderiaceae</taxon>
        <taxon>Cupriavidus</taxon>
    </lineage>
</organism>
<protein>
    <recommendedName>
        <fullName evidence="2">Xylose isomerase</fullName>
    </recommendedName>
</protein>
<proteinExistence type="predicted"/>
<name>A0A1K0J7Q8_CUPNE</name>
<evidence type="ECO:0000313" key="1">
    <source>
        <dbReference type="EMBL" id="SCU73975.1"/>
    </source>
</evidence>
<dbReference type="AlphaFoldDB" id="A0A1K0J7Q8"/>
<evidence type="ECO:0008006" key="2">
    <source>
        <dbReference type="Google" id="ProtNLM"/>
    </source>
</evidence>
<reference evidence="1" key="1">
    <citation type="submission" date="2016-09" db="EMBL/GenBank/DDBJ databases">
        <authorList>
            <person name="Capua I."/>
            <person name="De Benedictis P."/>
            <person name="Joannis T."/>
            <person name="Lombin L.H."/>
            <person name="Cattoli G."/>
        </authorList>
    </citation>
    <scope>NUCLEOTIDE SEQUENCE</scope>
    <source>
        <strain evidence="1">B9</strain>
    </source>
</reference>
<gene>
    <name evidence="1" type="ORF">CNECB9_1450007</name>
</gene>
<dbReference type="InterPro" id="IPR036237">
    <property type="entry name" value="Xyl_isomerase-like_sf"/>
</dbReference>
<dbReference type="SUPFAM" id="SSF51658">
    <property type="entry name" value="Xylose isomerase-like"/>
    <property type="match status" value="1"/>
</dbReference>